<dbReference type="RefSeq" id="WP_310499133.1">
    <property type="nucleotide sequence ID" value="NZ_JAVDSB010000004.1"/>
</dbReference>
<dbReference type="Proteomes" id="UP001267290">
    <property type="component" value="Unassembled WGS sequence"/>
</dbReference>
<name>A0ABU1NVS4_9BACL</name>
<dbReference type="EMBL" id="JAVDSB010000004">
    <property type="protein sequence ID" value="MDR6551558.1"/>
    <property type="molecule type" value="Genomic_DNA"/>
</dbReference>
<evidence type="ECO:0000313" key="2">
    <source>
        <dbReference type="Proteomes" id="UP001267290"/>
    </source>
</evidence>
<sequence length="140" mass="16574">MSQNLSEINQYEFAFPSDFTDELVTRLGLIVGIPINLEPDPQKSELIRDYDSPIEVIRVMKSPHDPECFIMVKYNKKDWLYQLVIRVRVKVSKEVEEFLREISLKIEDEYGHNPTDTIKNVIDREDTFLNKYLSRHNIDL</sequence>
<comment type="caution">
    <text evidence="1">The sequence shown here is derived from an EMBL/GenBank/DDBJ whole genome shotgun (WGS) entry which is preliminary data.</text>
</comment>
<evidence type="ECO:0000313" key="1">
    <source>
        <dbReference type="EMBL" id="MDR6551558.1"/>
    </source>
</evidence>
<gene>
    <name evidence="1" type="ORF">J2736_002747</name>
</gene>
<organism evidence="1 2">
    <name type="scientific">Paenibacillus qinlingensis</name>
    <dbReference type="NCBI Taxonomy" id="1837343"/>
    <lineage>
        <taxon>Bacteria</taxon>
        <taxon>Bacillati</taxon>
        <taxon>Bacillota</taxon>
        <taxon>Bacilli</taxon>
        <taxon>Bacillales</taxon>
        <taxon>Paenibacillaceae</taxon>
        <taxon>Paenibacillus</taxon>
    </lineage>
</organism>
<protein>
    <submittedName>
        <fullName evidence="1">Uncharacterized protein</fullName>
    </submittedName>
</protein>
<accession>A0ABU1NVS4</accession>
<reference evidence="1 2" key="1">
    <citation type="submission" date="2023-07" db="EMBL/GenBank/DDBJ databases">
        <title>Sorghum-associated microbial communities from plants grown in Nebraska, USA.</title>
        <authorList>
            <person name="Schachtman D."/>
        </authorList>
    </citation>
    <scope>NUCLEOTIDE SEQUENCE [LARGE SCALE GENOMIC DNA]</scope>
    <source>
        <strain evidence="1 2">CC258</strain>
    </source>
</reference>
<proteinExistence type="predicted"/>
<keyword evidence="2" id="KW-1185">Reference proteome</keyword>